<dbReference type="EMBL" id="JANEYF010001491">
    <property type="protein sequence ID" value="KAJ8963781.1"/>
    <property type="molecule type" value="Genomic_DNA"/>
</dbReference>
<proteinExistence type="predicted"/>
<feature type="domain" description="PiggyBac transposable element-derived protein" evidence="1">
    <location>
        <begin position="162"/>
        <end position="313"/>
    </location>
</feature>
<evidence type="ECO:0000259" key="1">
    <source>
        <dbReference type="Pfam" id="PF13843"/>
    </source>
</evidence>
<dbReference type="AlphaFoldDB" id="A0AAV8ZIZ1"/>
<evidence type="ECO:0000313" key="3">
    <source>
        <dbReference type="Proteomes" id="UP001162156"/>
    </source>
</evidence>
<name>A0AAV8ZIZ1_9CUCU</name>
<evidence type="ECO:0000313" key="2">
    <source>
        <dbReference type="EMBL" id="KAJ8963781.1"/>
    </source>
</evidence>
<accession>A0AAV8ZIZ1</accession>
<dbReference type="PANTHER" id="PTHR46599">
    <property type="entry name" value="PIGGYBAC TRANSPOSABLE ELEMENT-DERIVED PROTEIN 4"/>
    <property type="match status" value="1"/>
</dbReference>
<protein>
    <recommendedName>
        <fullName evidence="1">PiggyBac transposable element-derived protein domain-containing protein</fullName>
    </recommendedName>
</protein>
<dbReference type="PANTHER" id="PTHR46599:SF3">
    <property type="entry name" value="PIGGYBAC TRANSPOSABLE ELEMENT-DERIVED PROTEIN 4"/>
    <property type="match status" value="1"/>
</dbReference>
<organism evidence="2 3">
    <name type="scientific">Rhamnusium bicolor</name>
    <dbReference type="NCBI Taxonomy" id="1586634"/>
    <lineage>
        <taxon>Eukaryota</taxon>
        <taxon>Metazoa</taxon>
        <taxon>Ecdysozoa</taxon>
        <taxon>Arthropoda</taxon>
        <taxon>Hexapoda</taxon>
        <taxon>Insecta</taxon>
        <taxon>Pterygota</taxon>
        <taxon>Neoptera</taxon>
        <taxon>Endopterygota</taxon>
        <taxon>Coleoptera</taxon>
        <taxon>Polyphaga</taxon>
        <taxon>Cucujiformia</taxon>
        <taxon>Chrysomeloidea</taxon>
        <taxon>Cerambycidae</taxon>
        <taxon>Lepturinae</taxon>
        <taxon>Rhagiini</taxon>
        <taxon>Rhamnusium</taxon>
    </lineage>
</organism>
<reference evidence="2" key="1">
    <citation type="journal article" date="2023" name="Insect Mol. Biol.">
        <title>Genome sequencing provides insights into the evolution of gene families encoding plant cell wall-degrading enzymes in longhorned beetles.</title>
        <authorList>
            <person name="Shin N.R."/>
            <person name="Okamura Y."/>
            <person name="Kirsch R."/>
            <person name="Pauchet Y."/>
        </authorList>
    </citation>
    <scope>NUCLEOTIDE SEQUENCE</scope>
    <source>
        <strain evidence="2">RBIC_L_NR</strain>
    </source>
</reference>
<dbReference type="Pfam" id="PF13843">
    <property type="entry name" value="DDE_Tnp_1_7"/>
    <property type="match status" value="1"/>
</dbReference>
<dbReference type="Proteomes" id="UP001162156">
    <property type="component" value="Unassembled WGS sequence"/>
</dbReference>
<dbReference type="InterPro" id="IPR029526">
    <property type="entry name" value="PGBD"/>
</dbReference>
<sequence length="318" mass="36909">MLGRTMWTFDELEKLNPDKFRQLIDEIPSDCESEESDIIDEQGDDVNSIFDIETMSIDMLGDEGIVEQNQNGLDAITAEESDGWEMEDEMPLSLLQAQIKRLTTTWTNDATFCTKPAPFVQQTGPTIPADKEDPTDIFIHLFTNELIETIVFQTNLYALQKKRGYRDYWSSRIELRDSYISSSMSRDRFGWLLSNLHINDNVTQPKKQDPNFDKLYKIRPLLDKLSETFLNSFAPNEHQAIDESMIRYKGRSSIRQYMPMKSVKRGYKVWMRCDQTGYVLQFQIYTGKIGNLTEKSLAERVVKDLSRNLVGKKSQTLF</sequence>
<gene>
    <name evidence="2" type="ORF">NQ314_005388</name>
</gene>
<comment type="caution">
    <text evidence="2">The sequence shown here is derived from an EMBL/GenBank/DDBJ whole genome shotgun (WGS) entry which is preliminary data.</text>
</comment>
<keyword evidence="3" id="KW-1185">Reference proteome</keyword>